<evidence type="ECO:0000313" key="5">
    <source>
        <dbReference type="EMBL" id="RUS31167.1"/>
    </source>
</evidence>
<dbReference type="Proteomes" id="UP000274822">
    <property type="component" value="Unassembled WGS sequence"/>
</dbReference>
<reference evidence="5 6" key="1">
    <citation type="journal article" date="2018" name="New Phytol.">
        <title>Phylogenomics of Endogonaceae and evolution of mycorrhizas within Mucoromycota.</title>
        <authorList>
            <person name="Chang Y."/>
            <person name="Desiro A."/>
            <person name="Na H."/>
            <person name="Sandor L."/>
            <person name="Lipzen A."/>
            <person name="Clum A."/>
            <person name="Barry K."/>
            <person name="Grigoriev I.V."/>
            <person name="Martin F.M."/>
            <person name="Stajich J.E."/>
            <person name="Smith M.E."/>
            <person name="Bonito G."/>
            <person name="Spatafora J.W."/>
        </authorList>
    </citation>
    <scope>NUCLEOTIDE SEQUENCE [LARGE SCALE GENOMIC DNA]</scope>
    <source>
        <strain evidence="5 6">AD002</strain>
    </source>
</reference>
<accession>A0A433QN26</accession>
<dbReference type="Pfam" id="PF20147">
    <property type="entry name" value="Crinkler"/>
    <property type="match status" value="1"/>
</dbReference>
<protein>
    <recommendedName>
        <fullName evidence="4">Crinkler effector protein N-terminal domain-containing protein</fullName>
    </recommendedName>
</protein>
<gene>
    <name evidence="5" type="ORF">BC938DRAFT_478337</name>
</gene>
<evidence type="ECO:0000256" key="1">
    <source>
        <dbReference type="ARBA" id="ARBA00004340"/>
    </source>
</evidence>
<proteinExistence type="predicted"/>
<evidence type="ECO:0000259" key="4">
    <source>
        <dbReference type="Pfam" id="PF20147"/>
    </source>
</evidence>
<comment type="subcellular location">
    <subcellularLocation>
        <location evidence="1">Host cell</location>
    </subcellularLocation>
    <subcellularLocation>
        <location evidence="2">Secreted</location>
    </subcellularLocation>
</comment>
<dbReference type="AlphaFoldDB" id="A0A433QN26"/>
<dbReference type="GO" id="GO:0005576">
    <property type="term" value="C:extracellular region"/>
    <property type="evidence" value="ECO:0007669"/>
    <property type="project" value="UniProtKB-SubCell"/>
</dbReference>
<name>A0A433QN26_9FUNG</name>
<dbReference type="GO" id="GO:0043657">
    <property type="term" value="C:host cell"/>
    <property type="evidence" value="ECO:0007669"/>
    <property type="project" value="UniProtKB-SubCell"/>
</dbReference>
<sequence>MSNTITIMCLALDDAVERAFSVDIGKSRTVGHLKDRIRAKKAPYLNDMAADETALYRVHVTVAHPIVFKCHKLEANWNSGVQTLFPTENIIVVFVFTVKPKKQVHILLRNASTIRKHAF</sequence>
<feature type="domain" description="Crinkler effector protein N-terminal" evidence="4">
    <location>
        <begin position="5"/>
        <end position="108"/>
    </location>
</feature>
<evidence type="ECO:0000313" key="6">
    <source>
        <dbReference type="Proteomes" id="UP000274822"/>
    </source>
</evidence>
<dbReference type="EMBL" id="RBNJ01003216">
    <property type="protein sequence ID" value="RUS31167.1"/>
    <property type="molecule type" value="Genomic_DNA"/>
</dbReference>
<comment type="caution">
    <text evidence="5">The sequence shown here is derived from an EMBL/GenBank/DDBJ whole genome shotgun (WGS) entry which is preliminary data.</text>
</comment>
<dbReference type="InterPro" id="IPR045379">
    <property type="entry name" value="Crinkler_N"/>
</dbReference>
<evidence type="ECO:0000256" key="3">
    <source>
        <dbReference type="ARBA" id="ARBA00022525"/>
    </source>
</evidence>
<organism evidence="5 6">
    <name type="scientific">Jimgerdemannia flammicorona</name>
    <dbReference type="NCBI Taxonomy" id="994334"/>
    <lineage>
        <taxon>Eukaryota</taxon>
        <taxon>Fungi</taxon>
        <taxon>Fungi incertae sedis</taxon>
        <taxon>Mucoromycota</taxon>
        <taxon>Mucoromycotina</taxon>
        <taxon>Endogonomycetes</taxon>
        <taxon>Endogonales</taxon>
        <taxon>Endogonaceae</taxon>
        <taxon>Jimgerdemannia</taxon>
    </lineage>
</organism>
<evidence type="ECO:0000256" key="2">
    <source>
        <dbReference type="ARBA" id="ARBA00004613"/>
    </source>
</evidence>
<keyword evidence="6" id="KW-1185">Reference proteome</keyword>
<keyword evidence="3" id="KW-0964">Secreted</keyword>